<dbReference type="AlphaFoldDB" id="A0A821KGH3"/>
<accession>A0A821KGH3</accession>
<feature type="region of interest" description="Disordered" evidence="1">
    <location>
        <begin position="1"/>
        <end position="32"/>
    </location>
</feature>
<reference evidence="2" key="1">
    <citation type="submission" date="2021-02" db="EMBL/GenBank/DDBJ databases">
        <authorList>
            <person name="Nowell W R."/>
        </authorList>
    </citation>
    <scope>NUCLEOTIDE SEQUENCE</scope>
</reference>
<evidence type="ECO:0000313" key="3">
    <source>
        <dbReference type="Proteomes" id="UP000663866"/>
    </source>
</evidence>
<organism evidence="2 3">
    <name type="scientific">Rotaria magnacalcarata</name>
    <dbReference type="NCBI Taxonomy" id="392030"/>
    <lineage>
        <taxon>Eukaryota</taxon>
        <taxon>Metazoa</taxon>
        <taxon>Spiralia</taxon>
        <taxon>Gnathifera</taxon>
        <taxon>Rotifera</taxon>
        <taxon>Eurotatoria</taxon>
        <taxon>Bdelloidea</taxon>
        <taxon>Philodinida</taxon>
        <taxon>Philodinidae</taxon>
        <taxon>Rotaria</taxon>
    </lineage>
</organism>
<protein>
    <submittedName>
        <fullName evidence="2">Uncharacterized protein</fullName>
    </submittedName>
</protein>
<keyword evidence="3" id="KW-1185">Reference proteome</keyword>
<feature type="non-terminal residue" evidence="2">
    <location>
        <position position="1"/>
    </location>
</feature>
<dbReference type="EMBL" id="CAJOBG010110263">
    <property type="protein sequence ID" value="CAF4737812.1"/>
    <property type="molecule type" value="Genomic_DNA"/>
</dbReference>
<name>A0A821KGH3_9BILA</name>
<evidence type="ECO:0000313" key="2">
    <source>
        <dbReference type="EMBL" id="CAF4737812.1"/>
    </source>
</evidence>
<proteinExistence type="predicted"/>
<sequence length="73" mass="8206">CADENSVFCPDDASPPRSNESRTNSDMKDDDSTIIRSKITLVQPANLLPMYKSSTKNIVSKNEVNFDRLTRDI</sequence>
<evidence type="ECO:0000256" key="1">
    <source>
        <dbReference type="SAM" id="MobiDB-lite"/>
    </source>
</evidence>
<feature type="non-terminal residue" evidence="2">
    <location>
        <position position="73"/>
    </location>
</feature>
<comment type="caution">
    <text evidence="2">The sequence shown here is derived from an EMBL/GenBank/DDBJ whole genome shotgun (WGS) entry which is preliminary data.</text>
</comment>
<gene>
    <name evidence="2" type="ORF">OVN521_LOCUS49699</name>
</gene>
<dbReference type="Proteomes" id="UP000663866">
    <property type="component" value="Unassembled WGS sequence"/>
</dbReference>
<feature type="compositionally biased region" description="Basic and acidic residues" evidence="1">
    <location>
        <begin position="19"/>
        <end position="32"/>
    </location>
</feature>